<evidence type="ECO:0000256" key="3">
    <source>
        <dbReference type="ARBA" id="ARBA00022692"/>
    </source>
</evidence>
<comment type="caution">
    <text evidence="7">The sequence shown here is derived from an EMBL/GenBank/DDBJ whole genome shotgun (WGS) entry which is preliminary data.</text>
</comment>
<evidence type="ECO:0000256" key="6">
    <source>
        <dbReference type="SAM" id="Phobius"/>
    </source>
</evidence>
<keyword evidence="5 6" id="KW-0472">Membrane</keyword>
<organism evidence="7 8">
    <name type="scientific">Candidatus Cryptobacteroides merdipullorum</name>
    <dbReference type="NCBI Taxonomy" id="2840771"/>
    <lineage>
        <taxon>Bacteria</taxon>
        <taxon>Pseudomonadati</taxon>
        <taxon>Bacteroidota</taxon>
        <taxon>Bacteroidia</taxon>
        <taxon>Bacteroidales</taxon>
        <taxon>Candidatus Cryptobacteroides</taxon>
    </lineage>
</organism>
<gene>
    <name evidence="7" type="ORF">IAC35_03030</name>
</gene>
<sequence length="326" mass="36244">MNRKAAGILKYLLSLALAGALVYFALRGIDWRAFAEGLGETRWGYALLYLLAALLALVFREERWRAMMLPLNPEVRRIDAWDSANVGNVVNVVLPGAGEFVRCGYISSKRFSYDKAFGTIVSERAWDVIAVGLLFVAALALNWDTFGNFFVENIWRPLNSRMSLSLWWIIAALAVLAAACLLLVFRFRNRSRFCGKAAGALRNMWSGLASVTRMRRPWAFVLYTAGIWCMYMLMCYFVFRAVPALSHLTLLDALFISSVGNIASVIPVPGGIGAYHYLVALALQSLYGASWETGILAATLNHELHAIIILLVGALSYACLTVRRKK</sequence>
<evidence type="ECO:0000313" key="7">
    <source>
        <dbReference type="EMBL" id="HIT46814.1"/>
    </source>
</evidence>
<evidence type="ECO:0000313" key="8">
    <source>
        <dbReference type="Proteomes" id="UP000886881"/>
    </source>
</evidence>
<dbReference type="Proteomes" id="UP000886881">
    <property type="component" value="Unassembled WGS sequence"/>
</dbReference>
<dbReference type="GO" id="GO:0005886">
    <property type="term" value="C:plasma membrane"/>
    <property type="evidence" value="ECO:0007669"/>
    <property type="project" value="UniProtKB-SubCell"/>
</dbReference>
<evidence type="ECO:0000256" key="5">
    <source>
        <dbReference type="ARBA" id="ARBA00023136"/>
    </source>
</evidence>
<dbReference type="EMBL" id="DVLC01000057">
    <property type="protein sequence ID" value="HIT46814.1"/>
    <property type="molecule type" value="Genomic_DNA"/>
</dbReference>
<feature type="transmembrane region" description="Helical" evidence="6">
    <location>
        <begin position="278"/>
        <end position="298"/>
    </location>
</feature>
<dbReference type="AlphaFoldDB" id="A0A9D1GN49"/>
<feature type="transmembrane region" description="Helical" evidence="6">
    <location>
        <begin position="43"/>
        <end position="59"/>
    </location>
</feature>
<keyword evidence="4 6" id="KW-1133">Transmembrane helix</keyword>
<evidence type="ECO:0000256" key="2">
    <source>
        <dbReference type="ARBA" id="ARBA00022475"/>
    </source>
</evidence>
<feature type="transmembrane region" description="Helical" evidence="6">
    <location>
        <begin position="125"/>
        <end position="146"/>
    </location>
</feature>
<feature type="transmembrane region" description="Helical" evidence="6">
    <location>
        <begin position="166"/>
        <end position="185"/>
    </location>
</feature>
<name>A0A9D1GN49_9BACT</name>
<feature type="transmembrane region" description="Helical" evidence="6">
    <location>
        <begin position="245"/>
        <end position="266"/>
    </location>
</feature>
<dbReference type="Pfam" id="PF03706">
    <property type="entry name" value="LPG_synthase_TM"/>
    <property type="match status" value="1"/>
</dbReference>
<feature type="transmembrane region" description="Helical" evidence="6">
    <location>
        <begin position="220"/>
        <end position="239"/>
    </location>
</feature>
<evidence type="ECO:0000256" key="1">
    <source>
        <dbReference type="ARBA" id="ARBA00004651"/>
    </source>
</evidence>
<comment type="subcellular location">
    <subcellularLocation>
        <location evidence="1">Cell membrane</location>
        <topology evidence="1">Multi-pass membrane protein</topology>
    </subcellularLocation>
</comment>
<proteinExistence type="predicted"/>
<dbReference type="PANTHER" id="PTHR39087">
    <property type="entry name" value="UPF0104 MEMBRANE PROTEIN MJ1595"/>
    <property type="match status" value="1"/>
</dbReference>
<protein>
    <submittedName>
        <fullName evidence="7">Flippase-like domain-containing protein</fullName>
    </submittedName>
</protein>
<keyword evidence="2" id="KW-1003">Cell membrane</keyword>
<evidence type="ECO:0000256" key="4">
    <source>
        <dbReference type="ARBA" id="ARBA00022989"/>
    </source>
</evidence>
<dbReference type="InterPro" id="IPR022791">
    <property type="entry name" value="L-PG_synthase/AglD"/>
</dbReference>
<dbReference type="PANTHER" id="PTHR39087:SF2">
    <property type="entry name" value="UPF0104 MEMBRANE PROTEIN MJ1595"/>
    <property type="match status" value="1"/>
</dbReference>
<reference evidence="7" key="2">
    <citation type="journal article" date="2021" name="PeerJ">
        <title>Extensive microbial diversity within the chicken gut microbiome revealed by metagenomics and culture.</title>
        <authorList>
            <person name="Gilroy R."/>
            <person name="Ravi A."/>
            <person name="Getino M."/>
            <person name="Pursley I."/>
            <person name="Horton D.L."/>
            <person name="Alikhan N.F."/>
            <person name="Baker D."/>
            <person name="Gharbi K."/>
            <person name="Hall N."/>
            <person name="Watson M."/>
            <person name="Adriaenssens E.M."/>
            <person name="Foster-Nyarko E."/>
            <person name="Jarju S."/>
            <person name="Secka A."/>
            <person name="Antonio M."/>
            <person name="Oren A."/>
            <person name="Chaudhuri R.R."/>
            <person name="La Ragione R."/>
            <person name="Hildebrand F."/>
            <person name="Pallen M.J."/>
        </authorList>
    </citation>
    <scope>NUCLEOTIDE SEQUENCE</scope>
    <source>
        <strain evidence="7">ChiHecec2B26-709</strain>
    </source>
</reference>
<keyword evidence="3 6" id="KW-0812">Transmembrane</keyword>
<feature type="transmembrane region" description="Helical" evidence="6">
    <location>
        <begin position="304"/>
        <end position="322"/>
    </location>
</feature>
<accession>A0A9D1GN49</accession>
<reference evidence="7" key="1">
    <citation type="submission" date="2020-10" db="EMBL/GenBank/DDBJ databases">
        <authorList>
            <person name="Gilroy R."/>
        </authorList>
    </citation>
    <scope>NUCLEOTIDE SEQUENCE</scope>
    <source>
        <strain evidence="7">ChiHecec2B26-709</strain>
    </source>
</reference>